<reference evidence="1" key="1">
    <citation type="submission" date="2014-09" db="EMBL/GenBank/DDBJ databases">
        <authorList>
            <person name="Magalhaes I.L.F."/>
            <person name="Oliveira U."/>
            <person name="Santos F.R."/>
            <person name="Vidigal T.H.D.A."/>
            <person name="Brescovit A.D."/>
            <person name="Santos A.J."/>
        </authorList>
    </citation>
    <scope>NUCLEOTIDE SEQUENCE</scope>
    <source>
        <tissue evidence="1">Shoot tissue taken approximately 20 cm above the soil surface</tissue>
    </source>
</reference>
<evidence type="ECO:0000313" key="1">
    <source>
        <dbReference type="EMBL" id="JAD98211.1"/>
    </source>
</evidence>
<reference evidence="1" key="2">
    <citation type="journal article" date="2015" name="Data Brief">
        <title>Shoot transcriptome of the giant reed, Arundo donax.</title>
        <authorList>
            <person name="Barrero R.A."/>
            <person name="Guerrero F.D."/>
            <person name="Moolhuijzen P."/>
            <person name="Goolsby J.A."/>
            <person name="Tidwell J."/>
            <person name="Bellgard S.E."/>
            <person name="Bellgard M.I."/>
        </authorList>
    </citation>
    <scope>NUCLEOTIDE SEQUENCE</scope>
    <source>
        <tissue evidence="1">Shoot tissue taken approximately 20 cm above the soil surface</tissue>
    </source>
</reference>
<accession>A0A0A9EDS6</accession>
<dbReference type="AlphaFoldDB" id="A0A0A9EDS6"/>
<organism evidence="1">
    <name type="scientific">Arundo donax</name>
    <name type="common">Giant reed</name>
    <name type="synonym">Donax arundinaceus</name>
    <dbReference type="NCBI Taxonomy" id="35708"/>
    <lineage>
        <taxon>Eukaryota</taxon>
        <taxon>Viridiplantae</taxon>
        <taxon>Streptophyta</taxon>
        <taxon>Embryophyta</taxon>
        <taxon>Tracheophyta</taxon>
        <taxon>Spermatophyta</taxon>
        <taxon>Magnoliopsida</taxon>
        <taxon>Liliopsida</taxon>
        <taxon>Poales</taxon>
        <taxon>Poaceae</taxon>
        <taxon>PACMAD clade</taxon>
        <taxon>Arundinoideae</taxon>
        <taxon>Arundineae</taxon>
        <taxon>Arundo</taxon>
    </lineage>
</organism>
<dbReference type="EMBL" id="GBRH01199684">
    <property type="protein sequence ID" value="JAD98211.1"/>
    <property type="molecule type" value="Transcribed_RNA"/>
</dbReference>
<name>A0A0A9EDS6_ARUDO</name>
<protein>
    <submittedName>
        <fullName evidence="1">Pco147721a</fullName>
    </submittedName>
</protein>
<sequence>MRISYAFGGSTTISSMVSGSPAALHTAALHRMGLGPWSSMETGGRRMATDEISVLNHTTHQPS</sequence>
<proteinExistence type="predicted"/>